<comment type="caution">
    <text evidence="1">The sequence shown here is derived from an EMBL/GenBank/DDBJ whole genome shotgun (WGS) entry which is preliminary data.</text>
</comment>
<accession>A0A1G2TGU8</accession>
<dbReference type="EMBL" id="MHVS01000005">
    <property type="protein sequence ID" value="OHA96526.1"/>
    <property type="molecule type" value="Genomic_DNA"/>
</dbReference>
<sequence>MLSLMANNAYNEKDEVKTVLIVLQQSRFKAADAHKIAEDHAGLPGMLRSIRMSGLAEFAEEVLADLRGRKDEKKPGVSAATASNVDG</sequence>
<gene>
    <name evidence="1" type="ORF">A3D49_01480</name>
</gene>
<reference evidence="1 2" key="1">
    <citation type="journal article" date="2016" name="Nat. Commun.">
        <title>Thousands of microbial genomes shed light on interconnected biogeochemical processes in an aquifer system.</title>
        <authorList>
            <person name="Anantharaman K."/>
            <person name="Brown C.T."/>
            <person name="Hug L.A."/>
            <person name="Sharon I."/>
            <person name="Castelle C.J."/>
            <person name="Probst A.J."/>
            <person name="Thomas B.C."/>
            <person name="Singh A."/>
            <person name="Wilkins M.J."/>
            <person name="Karaoz U."/>
            <person name="Brodie E.L."/>
            <person name="Williams K.H."/>
            <person name="Hubbard S.S."/>
            <person name="Banfield J.F."/>
        </authorList>
    </citation>
    <scope>NUCLEOTIDE SEQUENCE [LARGE SCALE GENOMIC DNA]</scope>
</reference>
<dbReference type="Proteomes" id="UP000177279">
    <property type="component" value="Unassembled WGS sequence"/>
</dbReference>
<protein>
    <submittedName>
        <fullName evidence="1">Uncharacterized protein</fullName>
    </submittedName>
</protein>
<evidence type="ECO:0000313" key="1">
    <source>
        <dbReference type="EMBL" id="OHA96526.1"/>
    </source>
</evidence>
<proteinExistence type="predicted"/>
<organism evidence="1 2">
    <name type="scientific">Candidatus Zambryskibacteria bacterium RIFCSPHIGHO2_02_FULL_43_37</name>
    <dbReference type="NCBI Taxonomy" id="1802749"/>
    <lineage>
        <taxon>Bacteria</taxon>
        <taxon>Candidatus Zambryskiibacteriota</taxon>
    </lineage>
</organism>
<evidence type="ECO:0000313" key="2">
    <source>
        <dbReference type="Proteomes" id="UP000177279"/>
    </source>
</evidence>
<dbReference type="AlphaFoldDB" id="A0A1G2TGU8"/>
<name>A0A1G2TGU8_9BACT</name>